<dbReference type="PANTHER" id="PTHR24543:SF291">
    <property type="entry name" value="SMOKE ALARM, ISOFORM D"/>
    <property type="match status" value="1"/>
</dbReference>
<keyword evidence="5" id="KW-1185">Reference proteome</keyword>
<comment type="caution">
    <text evidence="4">The sequence shown here is derived from an EMBL/GenBank/DDBJ whole genome shotgun (WGS) entry which is preliminary data.</text>
</comment>
<evidence type="ECO:0000313" key="4">
    <source>
        <dbReference type="EMBL" id="GIQ89033.1"/>
    </source>
</evidence>
<keyword evidence="2" id="KW-0812">Transmembrane</keyword>
<gene>
    <name evidence="4" type="ORF">KIPB_011411</name>
</gene>
<organism evidence="4 5">
    <name type="scientific">Kipferlia bialata</name>
    <dbReference type="NCBI Taxonomy" id="797122"/>
    <lineage>
        <taxon>Eukaryota</taxon>
        <taxon>Metamonada</taxon>
        <taxon>Carpediemonas-like organisms</taxon>
        <taxon>Kipferlia</taxon>
    </lineage>
</organism>
<sequence>MSVFPGAVSGENSWEPVYEVPPPEAPDMHYEDERDELKSELAASHKGIQAARRMAVWSLVVAVVVSLGSVVAALLISLAVRRTTDEYVLLTRLNTLSDELDAQADTVSGLDADVDGMADSVASLTGVTDTLSTDMSTLSDTVTGHTSSLSTLGSDMTSLLGDVTALDTASDTLSSAVSTLSTSVSTNEASLSALSTDVVAAQSDIGTLAVYADPNVSYTDAYPVLMDGVTVNSGVYFRSVHSTADDALTAVRSLYTGVTVWETVEKEIADVRFSSVAERVEEADHGHGFTLRDKGLTTRTGVWAANTCDIGQYALLVFDTPTAVCAVATAGRPGLAQFVTSFAIEYYDPDQDVWVSVDEAKDSFDANTDVTSVVLHTLATPVVADRFRIRVLAWEDHISMRLEVYGWQ</sequence>
<accession>A0A9K3D859</accession>
<dbReference type="Pfam" id="PF00754">
    <property type="entry name" value="F5_F8_type_C"/>
    <property type="match status" value="1"/>
</dbReference>
<dbReference type="InterPro" id="IPR008979">
    <property type="entry name" value="Galactose-bd-like_sf"/>
</dbReference>
<dbReference type="OrthoDB" id="5985199at2759"/>
<dbReference type="PROSITE" id="PS50022">
    <property type="entry name" value="FA58C_3"/>
    <property type="match status" value="1"/>
</dbReference>
<evidence type="ECO:0000313" key="5">
    <source>
        <dbReference type="Proteomes" id="UP000265618"/>
    </source>
</evidence>
<proteinExistence type="predicted"/>
<dbReference type="PANTHER" id="PTHR24543">
    <property type="entry name" value="MULTICOPPER OXIDASE-RELATED"/>
    <property type="match status" value="1"/>
</dbReference>
<dbReference type="Gene3D" id="2.60.120.260">
    <property type="entry name" value="Galactose-binding domain-like"/>
    <property type="match status" value="1"/>
</dbReference>
<keyword evidence="2" id="KW-1133">Transmembrane helix</keyword>
<protein>
    <recommendedName>
        <fullName evidence="3">F5/8 type C domain-containing protein</fullName>
    </recommendedName>
</protein>
<dbReference type="EMBL" id="BDIP01004627">
    <property type="protein sequence ID" value="GIQ89033.1"/>
    <property type="molecule type" value="Genomic_DNA"/>
</dbReference>
<keyword evidence="2" id="KW-0472">Membrane</keyword>
<name>A0A9K3D859_9EUKA</name>
<dbReference type="Gene3D" id="1.20.5.340">
    <property type="match status" value="1"/>
</dbReference>
<dbReference type="AlphaFoldDB" id="A0A9K3D859"/>
<reference evidence="4 5" key="1">
    <citation type="journal article" date="2018" name="PLoS ONE">
        <title>The draft genome of Kipferlia bialata reveals reductive genome evolution in fornicate parasites.</title>
        <authorList>
            <person name="Tanifuji G."/>
            <person name="Takabayashi S."/>
            <person name="Kume K."/>
            <person name="Takagi M."/>
            <person name="Nakayama T."/>
            <person name="Kamikawa R."/>
            <person name="Inagaki Y."/>
            <person name="Hashimoto T."/>
        </authorList>
    </citation>
    <scope>NUCLEOTIDE SEQUENCE [LARGE SCALE GENOMIC DNA]</scope>
    <source>
        <strain evidence="4">NY0173</strain>
    </source>
</reference>
<dbReference type="Proteomes" id="UP000265618">
    <property type="component" value="Unassembled WGS sequence"/>
</dbReference>
<evidence type="ECO:0000259" key="3">
    <source>
        <dbReference type="PROSITE" id="PS50022"/>
    </source>
</evidence>
<feature type="region of interest" description="Disordered" evidence="1">
    <location>
        <begin position="1"/>
        <end position="20"/>
    </location>
</feature>
<feature type="domain" description="F5/8 type C" evidence="3">
    <location>
        <begin position="303"/>
        <end position="407"/>
    </location>
</feature>
<dbReference type="SUPFAM" id="SSF49785">
    <property type="entry name" value="Galactose-binding domain-like"/>
    <property type="match status" value="1"/>
</dbReference>
<dbReference type="InterPro" id="IPR000421">
    <property type="entry name" value="FA58C"/>
</dbReference>
<evidence type="ECO:0000256" key="1">
    <source>
        <dbReference type="SAM" id="MobiDB-lite"/>
    </source>
</evidence>
<evidence type="ECO:0000256" key="2">
    <source>
        <dbReference type="SAM" id="Phobius"/>
    </source>
</evidence>
<feature type="transmembrane region" description="Helical" evidence="2">
    <location>
        <begin position="55"/>
        <end position="80"/>
    </location>
</feature>